<dbReference type="STRING" id="1161099.SAMN05444817_11030"/>
<feature type="region of interest" description="Disordered" evidence="1">
    <location>
        <begin position="146"/>
        <end position="169"/>
    </location>
</feature>
<gene>
    <name evidence="3" type="ORF">SAMN05444817_11030</name>
</gene>
<keyword evidence="4" id="KW-1185">Reference proteome</keyword>
<dbReference type="Proteomes" id="UP000186292">
    <property type="component" value="Unassembled WGS sequence"/>
</dbReference>
<organism evidence="3 4">
    <name type="scientific">Corynebacterium appendicis CIP 107643</name>
    <dbReference type="NCBI Taxonomy" id="1161099"/>
    <lineage>
        <taxon>Bacteria</taxon>
        <taxon>Bacillati</taxon>
        <taxon>Actinomycetota</taxon>
        <taxon>Actinomycetes</taxon>
        <taxon>Mycobacteriales</taxon>
        <taxon>Corynebacteriaceae</taxon>
        <taxon>Corynebacterium</taxon>
    </lineage>
</organism>
<dbReference type="AlphaFoldDB" id="A0A1N7JQE1"/>
<sequence>MLETQLSLEKAATERIDMGLLTLLVIAAAVGGVVMLIGRTQNNSQRAQVEGANFEDALADARRWVERLGHQVLTISGTDTASTQAMADASERYNAANSALTQARTVKQAQLARESALEGLYYVNAAREILGLAPGPQLPELEAQRQAGRVSEPRSAEFDGETVQASPYASSATPHYYPGGAVAGRPVPAGWYSTAWWAPAAMTGVWAASSMMFYSTMFAGMATAASASSFEAGGLDGAGADGADMGDAGADAGDMGDVGGGAADGGGFFDGFGDFGGFGDGGGFDFDF</sequence>
<protein>
    <recommendedName>
        <fullName evidence="5">DUF1542 domain-containing protein</fullName>
    </recommendedName>
</protein>
<name>A0A1N7JQE1_9CORY</name>
<keyword evidence="2" id="KW-1133">Transmembrane helix</keyword>
<evidence type="ECO:0008006" key="5">
    <source>
        <dbReference type="Google" id="ProtNLM"/>
    </source>
</evidence>
<dbReference type="EMBL" id="FTOF01000010">
    <property type="protein sequence ID" value="SIS51517.1"/>
    <property type="molecule type" value="Genomic_DNA"/>
</dbReference>
<proteinExistence type="predicted"/>
<accession>A0A1N7JQE1</accession>
<reference evidence="4" key="1">
    <citation type="submission" date="2017-01" db="EMBL/GenBank/DDBJ databases">
        <authorList>
            <person name="Varghese N."/>
            <person name="Submissions S."/>
        </authorList>
    </citation>
    <scope>NUCLEOTIDE SEQUENCE [LARGE SCALE GENOMIC DNA]</scope>
    <source>
        <strain evidence="4">DSM 44531</strain>
    </source>
</reference>
<keyword evidence="2" id="KW-0812">Transmembrane</keyword>
<evidence type="ECO:0000256" key="2">
    <source>
        <dbReference type="SAM" id="Phobius"/>
    </source>
</evidence>
<feature type="transmembrane region" description="Helical" evidence="2">
    <location>
        <begin position="20"/>
        <end position="38"/>
    </location>
</feature>
<evidence type="ECO:0000313" key="4">
    <source>
        <dbReference type="Proteomes" id="UP000186292"/>
    </source>
</evidence>
<evidence type="ECO:0000313" key="3">
    <source>
        <dbReference type="EMBL" id="SIS51517.1"/>
    </source>
</evidence>
<keyword evidence="2" id="KW-0472">Membrane</keyword>
<evidence type="ECO:0000256" key="1">
    <source>
        <dbReference type="SAM" id="MobiDB-lite"/>
    </source>
</evidence>